<dbReference type="AlphaFoldDB" id="A0A8K0KSF2"/>
<feature type="region of interest" description="Disordered" evidence="1">
    <location>
        <begin position="217"/>
        <end position="247"/>
    </location>
</feature>
<keyword evidence="3" id="KW-1185">Reference proteome</keyword>
<reference evidence="2" key="2">
    <citation type="submission" date="2017-10" db="EMBL/GenBank/DDBJ databases">
        <title>Ladona fulva Genome sequencing and assembly.</title>
        <authorList>
            <person name="Murali S."/>
            <person name="Richards S."/>
            <person name="Bandaranaike D."/>
            <person name="Bellair M."/>
            <person name="Blankenburg K."/>
            <person name="Chao H."/>
            <person name="Dinh H."/>
            <person name="Doddapaneni H."/>
            <person name="Dugan-Rocha S."/>
            <person name="Elkadiri S."/>
            <person name="Gnanaolivu R."/>
            <person name="Hernandez B."/>
            <person name="Skinner E."/>
            <person name="Javaid M."/>
            <person name="Lee S."/>
            <person name="Li M."/>
            <person name="Ming W."/>
            <person name="Munidasa M."/>
            <person name="Muniz J."/>
            <person name="Nguyen L."/>
            <person name="Hughes D."/>
            <person name="Osuji N."/>
            <person name="Pu L.-L."/>
            <person name="Puazo M."/>
            <person name="Qu C."/>
            <person name="Quiroz J."/>
            <person name="Raj R."/>
            <person name="Weissenberger G."/>
            <person name="Xin Y."/>
            <person name="Zou X."/>
            <person name="Han Y."/>
            <person name="Worley K."/>
            <person name="Muzny D."/>
            <person name="Gibbs R."/>
        </authorList>
    </citation>
    <scope>NUCLEOTIDE SEQUENCE</scope>
    <source>
        <strain evidence="2">Sampled in the wild</strain>
    </source>
</reference>
<feature type="compositionally biased region" description="Polar residues" evidence="1">
    <location>
        <begin position="134"/>
        <end position="149"/>
    </location>
</feature>
<sequence>MTTNENPDTYLGIQFEKAEVGLFLYQENYARKILARYNMENCKILKTPMNSGRQDIEDKIYSNFEYRNAVGSLLSSKTSPDIAYSVNYTSPDRSIPQKNASNAIGGTTFRKLRSSPLEESRLLVSRLPLTPTSACTASPKTLRSNTFNNPRHPPPEITSPLPISHPPTDAWRSGSPPGCGGKVTRGVGWELMGRSERGNEKMRRLASIMAERWRRGGGERKCKRDERYGNSTMNLPTIINPSGTALS</sequence>
<evidence type="ECO:0000313" key="2">
    <source>
        <dbReference type="EMBL" id="KAG8240377.1"/>
    </source>
</evidence>
<accession>A0A8K0KSF2</accession>
<proteinExistence type="predicted"/>
<organism evidence="2 3">
    <name type="scientific">Ladona fulva</name>
    <name type="common">Scarce chaser dragonfly</name>
    <name type="synonym">Libellula fulva</name>
    <dbReference type="NCBI Taxonomy" id="123851"/>
    <lineage>
        <taxon>Eukaryota</taxon>
        <taxon>Metazoa</taxon>
        <taxon>Ecdysozoa</taxon>
        <taxon>Arthropoda</taxon>
        <taxon>Hexapoda</taxon>
        <taxon>Insecta</taxon>
        <taxon>Pterygota</taxon>
        <taxon>Palaeoptera</taxon>
        <taxon>Odonata</taxon>
        <taxon>Epiprocta</taxon>
        <taxon>Anisoptera</taxon>
        <taxon>Libelluloidea</taxon>
        <taxon>Libellulidae</taxon>
        <taxon>Ladona</taxon>
    </lineage>
</organism>
<feature type="compositionally biased region" description="Basic and acidic residues" evidence="1">
    <location>
        <begin position="217"/>
        <end position="228"/>
    </location>
</feature>
<protein>
    <recommendedName>
        <fullName evidence="4">Mitochondrial protein</fullName>
    </recommendedName>
</protein>
<gene>
    <name evidence="2" type="ORF">J437_LFUL002518</name>
</gene>
<dbReference type="Proteomes" id="UP000792457">
    <property type="component" value="Unassembled WGS sequence"/>
</dbReference>
<name>A0A8K0KSF2_LADFU</name>
<feature type="region of interest" description="Disordered" evidence="1">
    <location>
        <begin position="134"/>
        <end position="161"/>
    </location>
</feature>
<evidence type="ECO:0000313" key="3">
    <source>
        <dbReference type="Proteomes" id="UP000792457"/>
    </source>
</evidence>
<feature type="compositionally biased region" description="Polar residues" evidence="1">
    <location>
        <begin position="229"/>
        <end position="247"/>
    </location>
</feature>
<reference evidence="2" key="1">
    <citation type="submission" date="2013-04" db="EMBL/GenBank/DDBJ databases">
        <authorList>
            <person name="Qu J."/>
            <person name="Murali S.C."/>
            <person name="Bandaranaike D."/>
            <person name="Bellair M."/>
            <person name="Blankenburg K."/>
            <person name="Chao H."/>
            <person name="Dinh H."/>
            <person name="Doddapaneni H."/>
            <person name="Downs B."/>
            <person name="Dugan-Rocha S."/>
            <person name="Elkadiri S."/>
            <person name="Gnanaolivu R.D."/>
            <person name="Hernandez B."/>
            <person name="Javaid M."/>
            <person name="Jayaseelan J.C."/>
            <person name="Lee S."/>
            <person name="Li M."/>
            <person name="Ming W."/>
            <person name="Munidasa M."/>
            <person name="Muniz J."/>
            <person name="Nguyen L."/>
            <person name="Ongeri F."/>
            <person name="Osuji N."/>
            <person name="Pu L.-L."/>
            <person name="Puazo M."/>
            <person name="Qu C."/>
            <person name="Quiroz J."/>
            <person name="Raj R."/>
            <person name="Weissenberger G."/>
            <person name="Xin Y."/>
            <person name="Zou X."/>
            <person name="Han Y."/>
            <person name="Richards S."/>
            <person name="Worley K."/>
            <person name="Muzny D."/>
            <person name="Gibbs R."/>
        </authorList>
    </citation>
    <scope>NUCLEOTIDE SEQUENCE</scope>
    <source>
        <strain evidence="2">Sampled in the wild</strain>
    </source>
</reference>
<evidence type="ECO:0000256" key="1">
    <source>
        <dbReference type="SAM" id="MobiDB-lite"/>
    </source>
</evidence>
<dbReference type="OrthoDB" id="413361at2759"/>
<evidence type="ECO:0008006" key="4">
    <source>
        <dbReference type="Google" id="ProtNLM"/>
    </source>
</evidence>
<comment type="caution">
    <text evidence="2">The sequence shown here is derived from an EMBL/GenBank/DDBJ whole genome shotgun (WGS) entry which is preliminary data.</text>
</comment>
<dbReference type="EMBL" id="KZ312451">
    <property type="protein sequence ID" value="KAG8240377.1"/>
    <property type="molecule type" value="Genomic_DNA"/>
</dbReference>